<name>A0A8H6J265_9PEZI</name>
<sequence>MRFETLNTNIINGTERMFRLDYSTSPRFACPPNSTVAAKDISTWEQIVFYLDPESTRLPDFASVASSCPLPVTNFGFTDITWTNYGERCMKMTPTRQSDPCGLKLDAEDLANRRQAAMLEFVACSKGTWPDPEGRLGPRFCNAESSSSAGDFSGKVLVLSVLLGIIVMYSM</sequence>
<organism evidence="1 2">
    <name type="scientific">Colletotrichum plurivorum</name>
    <dbReference type="NCBI Taxonomy" id="2175906"/>
    <lineage>
        <taxon>Eukaryota</taxon>
        <taxon>Fungi</taxon>
        <taxon>Dikarya</taxon>
        <taxon>Ascomycota</taxon>
        <taxon>Pezizomycotina</taxon>
        <taxon>Sordariomycetes</taxon>
        <taxon>Hypocreomycetidae</taxon>
        <taxon>Glomerellales</taxon>
        <taxon>Glomerellaceae</taxon>
        <taxon>Colletotrichum</taxon>
        <taxon>Colletotrichum orchidearum species complex</taxon>
    </lineage>
</organism>
<evidence type="ECO:0000313" key="1">
    <source>
        <dbReference type="EMBL" id="KAF6805122.1"/>
    </source>
</evidence>
<dbReference type="AlphaFoldDB" id="A0A8H6J265"/>
<reference evidence="1" key="1">
    <citation type="journal article" date="2020" name="Phytopathology">
        <title>Genome Sequence Resources of Colletotrichum truncatum, C. plurivorum, C. musicola, and C. sojae: Four Species Pathogenic to Soybean (Glycine max).</title>
        <authorList>
            <person name="Rogerio F."/>
            <person name="Boufleur T.R."/>
            <person name="Ciampi-Guillardi M."/>
            <person name="Sukno S.A."/>
            <person name="Thon M.R."/>
            <person name="Massola Junior N.S."/>
            <person name="Baroncelli R."/>
        </authorList>
    </citation>
    <scope>NUCLEOTIDE SEQUENCE</scope>
    <source>
        <strain evidence="1">LFN00145</strain>
    </source>
</reference>
<proteinExistence type="predicted"/>
<dbReference type="Proteomes" id="UP000654918">
    <property type="component" value="Unassembled WGS sequence"/>
</dbReference>
<dbReference type="EMBL" id="WIGO01000767">
    <property type="protein sequence ID" value="KAF6805122.1"/>
    <property type="molecule type" value="Genomic_DNA"/>
</dbReference>
<evidence type="ECO:0000313" key="2">
    <source>
        <dbReference type="Proteomes" id="UP000654918"/>
    </source>
</evidence>
<gene>
    <name evidence="1" type="ORF">CPLU01_16010</name>
</gene>
<protein>
    <submittedName>
        <fullName evidence="1">Uncharacterized protein</fullName>
    </submittedName>
</protein>
<comment type="caution">
    <text evidence="1">The sequence shown here is derived from an EMBL/GenBank/DDBJ whole genome shotgun (WGS) entry which is preliminary data.</text>
</comment>
<keyword evidence="2" id="KW-1185">Reference proteome</keyword>
<accession>A0A8H6J265</accession>